<protein>
    <recommendedName>
        <fullName evidence="4">FLYWCH-type domain-containing protein</fullName>
    </recommendedName>
</protein>
<dbReference type="Proteomes" id="UP000249218">
    <property type="component" value="Unassembled WGS sequence"/>
</dbReference>
<dbReference type="EMBL" id="KZ149939">
    <property type="protein sequence ID" value="PZC76997.1"/>
    <property type="molecule type" value="Genomic_DNA"/>
</dbReference>
<keyword evidence="1" id="KW-0479">Metal-binding</keyword>
<dbReference type="InterPro" id="IPR007588">
    <property type="entry name" value="Znf_FLYWCH"/>
</dbReference>
<sequence length="171" mass="19997">MVKWARKKDGKEIAIVEGYTFYCHYKNRIRERWSCTHGKTCKAFLSMTNSEMVTRRIIRSRQRLDHNHTRPRFVIHNVTWATKKNGKDVAVINGYTFYHRIKHQMTSTWNCTFGRACRARMIVTNGARYQDRHLVSSMLKHTHPPPAFIICDGMYIKTAEVKPESGPLGPN</sequence>
<feature type="domain" description="FLYWCH-type" evidence="4">
    <location>
        <begin position="82"/>
        <end position="143"/>
    </location>
</feature>
<keyword evidence="6" id="KW-1185">Reference proteome</keyword>
<keyword evidence="2" id="KW-0863">Zinc-finger</keyword>
<evidence type="ECO:0000256" key="3">
    <source>
        <dbReference type="ARBA" id="ARBA00022833"/>
    </source>
</evidence>
<dbReference type="OrthoDB" id="19132at2759"/>
<dbReference type="AlphaFoldDB" id="A0A2W1BUX6"/>
<organism evidence="5 6">
    <name type="scientific">Helicoverpa armigera</name>
    <name type="common">Cotton bollworm</name>
    <name type="synonym">Heliothis armigera</name>
    <dbReference type="NCBI Taxonomy" id="29058"/>
    <lineage>
        <taxon>Eukaryota</taxon>
        <taxon>Metazoa</taxon>
        <taxon>Ecdysozoa</taxon>
        <taxon>Arthropoda</taxon>
        <taxon>Hexapoda</taxon>
        <taxon>Insecta</taxon>
        <taxon>Pterygota</taxon>
        <taxon>Neoptera</taxon>
        <taxon>Endopterygota</taxon>
        <taxon>Lepidoptera</taxon>
        <taxon>Glossata</taxon>
        <taxon>Ditrysia</taxon>
        <taxon>Noctuoidea</taxon>
        <taxon>Noctuidae</taxon>
        <taxon>Heliothinae</taxon>
        <taxon>Helicoverpa</taxon>
    </lineage>
</organism>
<evidence type="ECO:0000256" key="1">
    <source>
        <dbReference type="ARBA" id="ARBA00022723"/>
    </source>
</evidence>
<gene>
    <name evidence="5" type="primary">HaOG203948</name>
    <name evidence="5" type="ORF">B5X24_HaOG203948</name>
</gene>
<evidence type="ECO:0000256" key="2">
    <source>
        <dbReference type="ARBA" id="ARBA00022771"/>
    </source>
</evidence>
<name>A0A2W1BUX6_HELAM</name>
<evidence type="ECO:0000313" key="6">
    <source>
        <dbReference type="Proteomes" id="UP000249218"/>
    </source>
</evidence>
<dbReference type="Gene3D" id="2.20.25.240">
    <property type="match status" value="2"/>
</dbReference>
<evidence type="ECO:0000259" key="4">
    <source>
        <dbReference type="Pfam" id="PF04500"/>
    </source>
</evidence>
<accession>A0A2W1BUX6</accession>
<reference evidence="5 6" key="1">
    <citation type="journal article" date="2017" name="BMC Biol.">
        <title>Genomic innovations, transcriptional plasticity and gene loss underlying the evolution and divergence of two highly polyphagous and invasive Helicoverpa pest species.</title>
        <authorList>
            <person name="Pearce S.L."/>
            <person name="Clarke D.F."/>
            <person name="East P.D."/>
            <person name="Elfekih S."/>
            <person name="Gordon K.H."/>
            <person name="Jermiin L.S."/>
            <person name="McGaughran A."/>
            <person name="Oakeshott J.G."/>
            <person name="Papanikolaou A."/>
            <person name="Perera O.P."/>
            <person name="Rane R.V."/>
            <person name="Richards S."/>
            <person name="Tay W.T."/>
            <person name="Walsh T.K."/>
            <person name="Anderson A."/>
            <person name="Anderson C.J."/>
            <person name="Asgari S."/>
            <person name="Board P.G."/>
            <person name="Bretschneider A."/>
            <person name="Campbell P.M."/>
            <person name="Chertemps T."/>
            <person name="Christeller J.T."/>
            <person name="Coppin C.W."/>
            <person name="Downes S.J."/>
            <person name="Duan G."/>
            <person name="Farnsworth C.A."/>
            <person name="Good R.T."/>
            <person name="Han L.B."/>
            <person name="Han Y.C."/>
            <person name="Hatje K."/>
            <person name="Horne I."/>
            <person name="Huang Y.P."/>
            <person name="Hughes D.S."/>
            <person name="Jacquin-Joly E."/>
            <person name="James W."/>
            <person name="Jhangiani S."/>
            <person name="Kollmar M."/>
            <person name="Kuwar S.S."/>
            <person name="Li S."/>
            <person name="Liu N.Y."/>
            <person name="Maibeche M.T."/>
            <person name="Miller J.R."/>
            <person name="Montagne N."/>
            <person name="Perry T."/>
            <person name="Qu J."/>
            <person name="Song S.V."/>
            <person name="Sutton G.G."/>
            <person name="Vogel H."/>
            <person name="Walenz B.P."/>
            <person name="Xu W."/>
            <person name="Zhang H.J."/>
            <person name="Zou Z."/>
            <person name="Batterham P."/>
            <person name="Edwards O.R."/>
            <person name="Feyereisen R."/>
            <person name="Gibbs R.A."/>
            <person name="Heckel D.G."/>
            <person name="McGrath A."/>
            <person name="Robin C."/>
            <person name="Scherer S.E."/>
            <person name="Worley K.C."/>
            <person name="Wu Y.D."/>
        </authorList>
    </citation>
    <scope>NUCLEOTIDE SEQUENCE [LARGE SCALE GENOMIC DNA]</scope>
    <source>
        <strain evidence="5">Harm_GR_Male_#8</strain>
        <tissue evidence="5">Whole organism</tissue>
    </source>
</reference>
<evidence type="ECO:0000313" key="5">
    <source>
        <dbReference type="EMBL" id="PZC76997.1"/>
    </source>
</evidence>
<proteinExistence type="predicted"/>
<keyword evidence="3" id="KW-0862">Zinc</keyword>
<dbReference type="GO" id="GO:0008270">
    <property type="term" value="F:zinc ion binding"/>
    <property type="evidence" value="ECO:0007669"/>
    <property type="project" value="UniProtKB-KW"/>
</dbReference>
<dbReference type="Pfam" id="PF04500">
    <property type="entry name" value="FLYWCH"/>
    <property type="match status" value="1"/>
</dbReference>